<reference evidence="1 2" key="1">
    <citation type="journal article" date="2013" name="Int. J. Syst. Evol. Microbiol.">
        <title>Aquimarina gracilis sp. nov., isolated from the gut microflora of a mussel, Mytilus coruscus, and emended description of Aquimarina spongiae.</title>
        <authorList>
            <person name="Park S.C."/>
            <person name="Choe H.N."/>
            <person name="Baik K.S."/>
            <person name="Seong C.N."/>
        </authorList>
    </citation>
    <scope>NUCLEOTIDE SEQUENCE [LARGE SCALE GENOMIC DNA]</scope>
    <source>
        <strain evidence="1 2">PSC32</strain>
    </source>
</reference>
<dbReference type="InterPro" id="IPR050583">
    <property type="entry name" value="Mycobacterial_A85_antigen"/>
</dbReference>
<name>A0ABU5ZUR6_9FLAO</name>
<comment type="caution">
    <text evidence="1">The sequence shown here is derived from an EMBL/GenBank/DDBJ whole genome shotgun (WGS) entry which is preliminary data.</text>
</comment>
<dbReference type="PANTHER" id="PTHR48098:SF6">
    <property type="entry name" value="FERRI-BACILLIBACTIN ESTERASE BESA"/>
    <property type="match status" value="1"/>
</dbReference>
<dbReference type="PANTHER" id="PTHR48098">
    <property type="entry name" value="ENTEROCHELIN ESTERASE-RELATED"/>
    <property type="match status" value="1"/>
</dbReference>
<dbReference type="Pfam" id="PF00756">
    <property type="entry name" value="Esterase"/>
    <property type="match status" value="1"/>
</dbReference>
<evidence type="ECO:0000313" key="1">
    <source>
        <dbReference type="EMBL" id="MEB3345127.1"/>
    </source>
</evidence>
<sequence length="398" mass="46234">MEKKIFIALLTCFVLYSAYTQTEKANNYVGQNIVIKSKVLGEKREIQIFLPTTYTESNSKYPVLFVLHGQRYFLHAVSLQKSFVGFRQTPEFIVVGITKTQSERNRNFSSNSKKFLNFIEHEVIEFVDSNYRASQKRLLFGWAYAGGFTVQSMIKEPDLFDAYIAASPFPVSEKIAAIDSLLTKHPDFDKSLYFSSDLSEGAVVEGTVTLNKLLTNKAPSSMSWEYRELNGEEHRSTPYSTLYHGITNYFRYYPELQFSTIEEFKNSGGLDYVYDYYKKRSSQFGFPTDLSDWTMFSLIRNAIRANDFKYFETFINEFQKTGVIERLRVNRSCLIAEFYLKNKQYNNAIELFSLLAEKHPNSERPLYGLSDTYKELQQNQKAEKFYEKANALSKKNSN</sequence>
<dbReference type="Pfam" id="PF13181">
    <property type="entry name" value="TPR_8"/>
    <property type="match status" value="1"/>
</dbReference>
<proteinExistence type="predicted"/>
<keyword evidence="2" id="KW-1185">Reference proteome</keyword>
<dbReference type="RefSeq" id="WP_324179161.1">
    <property type="nucleotide sequence ID" value="NZ_BAABAW010000008.1"/>
</dbReference>
<dbReference type="InterPro" id="IPR011990">
    <property type="entry name" value="TPR-like_helical_dom_sf"/>
</dbReference>
<evidence type="ECO:0000313" key="2">
    <source>
        <dbReference type="Proteomes" id="UP001327027"/>
    </source>
</evidence>
<dbReference type="SUPFAM" id="SSF48452">
    <property type="entry name" value="TPR-like"/>
    <property type="match status" value="1"/>
</dbReference>
<dbReference type="Gene3D" id="3.40.50.1820">
    <property type="entry name" value="alpha/beta hydrolase"/>
    <property type="match status" value="1"/>
</dbReference>
<dbReference type="EMBL" id="JAYKLX010000003">
    <property type="protein sequence ID" value="MEB3345127.1"/>
    <property type="molecule type" value="Genomic_DNA"/>
</dbReference>
<dbReference type="GO" id="GO:0016787">
    <property type="term" value="F:hydrolase activity"/>
    <property type="evidence" value="ECO:0007669"/>
    <property type="project" value="UniProtKB-KW"/>
</dbReference>
<accession>A0ABU5ZUR6</accession>
<dbReference type="InterPro" id="IPR029058">
    <property type="entry name" value="AB_hydrolase_fold"/>
</dbReference>
<dbReference type="Proteomes" id="UP001327027">
    <property type="component" value="Unassembled WGS sequence"/>
</dbReference>
<dbReference type="SUPFAM" id="SSF53474">
    <property type="entry name" value="alpha/beta-Hydrolases"/>
    <property type="match status" value="1"/>
</dbReference>
<dbReference type="Gene3D" id="1.25.40.10">
    <property type="entry name" value="Tetratricopeptide repeat domain"/>
    <property type="match status" value="1"/>
</dbReference>
<gene>
    <name evidence="1" type="ORF">U6A24_06640</name>
</gene>
<protein>
    <submittedName>
        <fullName evidence="1">Alpha/beta hydrolase-fold protein</fullName>
    </submittedName>
</protein>
<organism evidence="1 2">
    <name type="scientific">Aquimarina gracilis</name>
    <dbReference type="NCBI Taxonomy" id="874422"/>
    <lineage>
        <taxon>Bacteria</taxon>
        <taxon>Pseudomonadati</taxon>
        <taxon>Bacteroidota</taxon>
        <taxon>Flavobacteriia</taxon>
        <taxon>Flavobacteriales</taxon>
        <taxon>Flavobacteriaceae</taxon>
        <taxon>Aquimarina</taxon>
    </lineage>
</organism>
<dbReference type="InterPro" id="IPR000801">
    <property type="entry name" value="Esterase-like"/>
</dbReference>
<dbReference type="InterPro" id="IPR019734">
    <property type="entry name" value="TPR_rpt"/>
</dbReference>
<keyword evidence="1" id="KW-0378">Hydrolase</keyword>